<comment type="cofactor">
    <cofactor evidence="1">
        <name>FMN</name>
        <dbReference type="ChEBI" id="CHEBI:58210"/>
    </cofactor>
</comment>
<feature type="domain" description="NADH:flavin oxidoreductase/NADH oxidase N-terminal" evidence="6">
    <location>
        <begin position="50"/>
        <end position="409"/>
    </location>
</feature>
<dbReference type="AlphaFoldDB" id="A0A1M3T0D3"/>
<proteinExistence type="predicted"/>
<evidence type="ECO:0000256" key="3">
    <source>
        <dbReference type="ARBA" id="ARBA00022643"/>
    </source>
</evidence>
<organism evidence="7 8">
    <name type="scientific">Aspergillus luchuensis (strain CBS 106.47)</name>
    <dbReference type="NCBI Taxonomy" id="1137211"/>
    <lineage>
        <taxon>Eukaryota</taxon>
        <taxon>Fungi</taxon>
        <taxon>Dikarya</taxon>
        <taxon>Ascomycota</taxon>
        <taxon>Pezizomycotina</taxon>
        <taxon>Eurotiomycetes</taxon>
        <taxon>Eurotiomycetidae</taxon>
        <taxon>Eurotiales</taxon>
        <taxon>Aspergillaceae</taxon>
        <taxon>Aspergillus</taxon>
        <taxon>Aspergillus subgen. Circumdati</taxon>
    </lineage>
</organism>
<dbReference type="InterPro" id="IPR044152">
    <property type="entry name" value="YqjM-like"/>
</dbReference>
<keyword evidence="2" id="KW-0285">Flavoprotein</keyword>
<evidence type="ECO:0000259" key="6">
    <source>
        <dbReference type="Pfam" id="PF00724"/>
    </source>
</evidence>
<dbReference type="PANTHER" id="PTHR43303">
    <property type="entry name" value="NADPH DEHYDROGENASE C23G7.10C-RELATED"/>
    <property type="match status" value="1"/>
</dbReference>
<evidence type="ECO:0000256" key="5">
    <source>
        <dbReference type="ARBA" id="ARBA00023002"/>
    </source>
</evidence>
<evidence type="ECO:0000313" key="8">
    <source>
        <dbReference type="Proteomes" id="UP000184063"/>
    </source>
</evidence>
<dbReference type="GO" id="GO:0050661">
    <property type="term" value="F:NADP binding"/>
    <property type="evidence" value="ECO:0007669"/>
    <property type="project" value="InterPro"/>
</dbReference>
<accession>A0A1M3T0D3</accession>
<dbReference type="Pfam" id="PF00724">
    <property type="entry name" value="Oxidored_FMN"/>
    <property type="match status" value="1"/>
</dbReference>
<dbReference type="Gene3D" id="3.20.20.70">
    <property type="entry name" value="Aldolase class I"/>
    <property type="match status" value="1"/>
</dbReference>
<reference evidence="8" key="1">
    <citation type="journal article" date="2017" name="Genome Biol.">
        <title>Comparative genomics reveals high biological diversity and specific adaptations in the industrially and medically important fungal genus Aspergillus.</title>
        <authorList>
            <person name="de Vries R.P."/>
            <person name="Riley R."/>
            <person name="Wiebenga A."/>
            <person name="Aguilar-Osorio G."/>
            <person name="Amillis S."/>
            <person name="Uchima C.A."/>
            <person name="Anderluh G."/>
            <person name="Asadollahi M."/>
            <person name="Askin M."/>
            <person name="Barry K."/>
            <person name="Battaglia E."/>
            <person name="Bayram O."/>
            <person name="Benocci T."/>
            <person name="Braus-Stromeyer S.A."/>
            <person name="Caldana C."/>
            <person name="Canovas D."/>
            <person name="Cerqueira G.C."/>
            <person name="Chen F."/>
            <person name="Chen W."/>
            <person name="Choi C."/>
            <person name="Clum A."/>
            <person name="Dos Santos R.A."/>
            <person name="Damasio A.R."/>
            <person name="Diallinas G."/>
            <person name="Emri T."/>
            <person name="Fekete E."/>
            <person name="Flipphi M."/>
            <person name="Freyberg S."/>
            <person name="Gallo A."/>
            <person name="Gournas C."/>
            <person name="Habgood R."/>
            <person name="Hainaut M."/>
            <person name="Harispe M.L."/>
            <person name="Henrissat B."/>
            <person name="Hilden K.S."/>
            <person name="Hope R."/>
            <person name="Hossain A."/>
            <person name="Karabika E."/>
            <person name="Karaffa L."/>
            <person name="Karanyi Z."/>
            <person name="Krasevec N."/>
            <person name="Kuo A."/>
            <person name="Kusch H."/>
            <person name="LaButti K."/>
            <person name="Lagendijk E.L."/>
            <person name="Lapidus A."/>
            <person name="Levasseur A."/>
            <person name="Lindquist E."/>
            <person name="Lipzen A."/>
            <person name="Logrieco A.F."/>
            <person name="MacCabe A."/>
            <person name="Maekelae M.R."/>
            <person name="Malavazi I."/>
            <person name="Melin P."/>
            <person name="Meyer V."/>
            <person name="Mielnichuk N."/>
            <person name="Miskei M."/>
            <person name="Molnar A.P."/>
            <person name="Mule G."/>
            <person name="Ngan C.Y."/>
            <person name="Orejas M."/>
            <person name="Orosz E."/>
            <person name="Ouedraogo J.P."/>
            <person name="Overkamp K.M."/>
            <person name="Park H.-S."/>
            <person name="Perrone G."/>
            <person name="Piumi F."/>
            <person name="Punt P.J."/>
            <person name="Ram A.F."/>
            <person name="Ramon A."/>
            <person name="Rauscher S."/>
            <person name="Record E."/>
            <person name="Riano-Pachon D.M."/>
            <person name="Robert V."/>
            <person name="Roehrig J."/>
            <person name="Ruller R."/>
            <person name="Salamov A."/>
            <person name="Salih N.S."/>
            <person name="Samson R.A."/>
            <person name="Sandor E."/>
            <person name="Sanguinetti M."/>
            <person name="Schuetze T."/>
            <person name="Sepcic K."/>
            <person name="Shelest E."/>
            <person name="Sherlock G."/>
            <person name="Sophianopoulou V."/>
            <person name="Squina F.M."/>
            <person name="Sun H."/>
            <person name="Susca A."/>
            <person name="Todd R.B."/>
            <person name="Tsang A."/>
            <person name="Unkles S.E."/>
            <person name="van de Wiele N."/>
            <person name="van Rossen-Uffink D."/>
            <person name="Oliveira J.V."/>
            <person name="Vesth T.C."/>
            <person name="Visser J."/>
            <person name="Yu J.-H."/>
            <person name="Zhou M."/>
            <person name="Andersen M.R."/>
            <person name="Archer D.B."/>
            <person name="Baker S.E."/>
            <person name="Benoit I."/>
            <person name="Brakhage A.A."/>
            <person name="Braus G.H."/>
            <person name="Fischer R."/>
            <person name="Frisvad J.C."/>
            <person name="Goldman G.H."/>
            <person name="Houbraken J."/>
            <person name="Oakley B."/>
            <person name="Pocsi I."/>
            <person name="Scazzocchio C."/>
            <person name="Seiboth B."/>
            <person name="vanKuyk P.A."/>
            <person name="Wortman J."/>
            <person name="Dyer P.S."/>
            <person name="Grigoriev I.V."/>
        </authorList>
    </citation>
    <scope>NUCLEOTIDE SEQUENCE [LARGE SCALE GENOMIC DNA]</scope>
    <source>
        <strain evidence="8">CBS 106.47</strain>
    </source>
</reference>
<evidence type="ECO:0000256" key="1">
    <source>
        <dbReference type="ARBA" id="ARBA00001917"/>
    </source>
</evidence>
<sequence>MLSRYANADESAIVEIANEPASGVSFFTPKQDPPAGTAVSPAPNDPNLPKLFAPLLIRGLELHNRILLSPLCQYSAADGHLNDWHFAHLGGIISRGPGLSFVEATAVTPNGRITPEDSGLWKDSQIEPLRRIVEFAHSQGQLVGIQLAHAGRKASTVAPWLSMARGPGAPLKSVNGYENEGFTPRYGWPDDVAAPSAIAYKDKNIIPREMSHGEIQYFVVSWGEAVKRAVRAGFDVLRRAIEIHGAHGYLVHEFLSPVSNKRTDEYGGSFENRIRFALQLVDVSRQNMPEKMPLFFRISGTEWLEHLQNEPSWDVTSTIQLAEILASRGVDVLDVSSGGNDPRQKIIGGPGYQAPAALQVKKKLGDRLLVATVGAITSGSQANSLLNDGLDMVLIGRMFQKNPGLVWTFADEVDVDIKSANQIHWGFAGRPRK</sequence>
<keyword evidence="5" id="KW-0560">Oxidoreductase</keyword>
<dbReference type="OrthoDB" id="72788at2759"/>
<dbReference type="PANTHER" id="PTHR43303:SF4">
    <property type="entry name" value="NADPH DEHYDROGENASE C23G7.10C-RELATED"/>
    <property type="match status" value="1"/>
</dbReference>
<dbReference type="EMBL" id="KV878259">
    <property type="protein sequence ID" value="OJZ80185.1"/>
    <property type="molecule type" value="Genomic_DNA"/>
</dbReference>
<protein>
    <recommendedName>
        <fullName evidence="6">NADH:flavin oxidoreductase/NADH oxidase N-terminal domain-containing protein</fullName>
    </recommendedName>
</protein>
<dbReference type="SUPFAM" id="SSF51395">
    <property type="entry name" value="FMN-linked oxidoreductases"/>
    <property type="match status" value="1"/>
</dbReference>
<dbReference type="GO" id="GO:0003959">
    <property type="term" value="F:NADPH dehydrogenase activity"/>
    <property type="evidence" value="ECO:0007669"/>
    <property type="project" value="InterPro"/>
</dbReference>
<dbReference type="Proteomes" id="UP000184063">
    <property type="component" value="Unassembled WGS sequence"/>
</dbReference>
<keyword evidence="4" id="KW-0521">NADP</keyword>
<dbReference type="CDD" id="cd02932">
    <property type="entry name" value="OYE_YqiM_FMN"/>
    <property type="match status" value="1"/>
</dbReference>
<evidence type="ECO:0000313" key="7">
    <source>
        <dbReference type="EMBL" id="OJZ80185.1"/>
    </source>
</evidence>
<dbReference type="GO" id="GO:0010181">
    <property type="term" value="F:FMN binding"/>
    <property type="evidence" value="ECO:0007669"/>
    <property type="project" value="InterPro"/>
</dbReference>
<keyword evidence="3" id="KW-0288">FMN</keyword>
<dbReference type="InterPro" id="IPR013785">
    <property type="entry name" value="Aldolase_TIM"/>
</dbReference>
<evidence type="ECO:0000256" key="4">
    <source>
        <dbReference type="ARBA" id="ARBA00022857"/>
    </source>
</evidence>
<evidence type="ECO:0000256" key="2">
    <source>
        <dbReference type="ARBA" id="ARBA00022630"/>
    </source>
</evidence>
<dbReference type="VEuPathDB" id="FungiDB:ASPFODRAFT_148184"/>
<gene>
    <name evidence="7" type="ORF">ASPFODRAFT_148184</name>
</gene>
<dbReference type="InterPro" id="IPR001155">
    <property type="entry name" value="OxRdtase_FMN_N"/>
</dbReference>
<name>A0A1M3T0D3_ASPLC</name>